<gene>
    <name evidence="2" type="ORF">SAMN05920897_11361</name>
</gene>
<dbReference type="PROSITE" id="PS51257">
    <property type="entry name" value="PROKAR_LIPOPROTEIN"/>
    <property type="match status" value="1"/>
</dbReference>
<reference evidence="2 3" key="1">
    <citation type="submission" date="2017-01" db="EMBL/GenBank/DDBJ databases">
        <authorList>
            <person name="Mah S.A."/>
            <person name="Swanson W.J."/>
            <person name="Moy G.W."/>
            <person name="Vacquier V.D."/>
        </authorList>
    </citation>
    <scope>NUCLEOTIDE SEQUENCE [LARGE SCALE GENOMIC DNA]</scope>
    <source>
        <strain evidence="2 3">ASpG1</strain>
    </source>
</reference>
<feature type="signal peptide" evidence="1">
    <location>
        <begin position="1"/>
        <end position="32"/>
    </location>
</feature>
<accession>A0A1N6UXU3</accession>
<dbReference type="RefSeq" id="WP_076489267.1">
    <property type="nucleotide sequence ID" value="NZ_FTMS01000013.1"/>
</dbReference>
<evidence type="ECO:0008006" key="4">
    <source>
        <dbReference type="Google" id="ProtNLM"/>
    </source>
</evidence>
<feature type="chain" id="PRO_5012184706" description="SH3 domain-containing protein" evidence="1">
    <location>
        <begin position="33"/>
        <end position="129"/>
    </location>
</feature>
<dbReference type="AlphaFoldDB" id="A0A1N6UXU3"/>
<keyword evidence="3" id="KW-1185">Reference proteome</keyword>
<name>A0A1N6UXU3_9SPIO</name>
<dbReference type="OrthoDB" id="9958522at2"/>
<evidence type="ECO:0000313" key="2">
    <source>
        <dbReference type="EMBL" id="SIQ70369.1"/>
    </source>
</evidence>
<sequence length="129" mass="14661">MKRFPVQVFPALCLTVLLLVPACLLVSCGDKAPDIPLPETSVLVHRDSIALVSVEYARMHREPSIDSPVMVHSRFGDILSVSERTPDERWLYLVAARREGWVYRDDVALYMSDAQAQSARRQLRRPGER</sequence>
<evidence type="ECO:0000256" key="1">
    <source>
        <dbReference type="SAM" id="SignalP"/>
    </source>
</evidence>
<keyword evidence="1" id="KW-0732">Signal</keyword>
<dbReference type="Proteomes" id="UP000186400">
    <property type="component" value="Unassembled WGS sequence"/>
</dbReference>
<evidence type="ECO:0000313" key="3">
    <source>
        <dbReference type="Proteomes" id="UP000186400"/>
    </source>
</evidence>
<dbReference type="STRING" id="159291.SAMN05920897_11361"/>
<proteinExistence type="predicted"/>
<protein>
    <recommendedName>
        <fullName evidence="4">SH3 domain-containing protein</fullName>
    </recommendedName>
</protein>
<dbReference type="EMBL" id="FTMS01000013">
    <property type="protein sequence ID" value="SIQ70369.1"/>
    <property type="molecule type" value="Genomic_DNA"/>
</dbReference>
<organism evidence="2 3">
    <name type="scientific">Alkalispirochaeta americana</name>
    <dbReference type="NCBI Taxonomy" id="159291"/>
    <lineage>
        <taxon>Bacteria</taxon>
        <taxon>Pseudomonadati</taxon>
        <taxon>Spirochaetota</taxon>
        <taxon>Spirochaetia</taxon>
        <taxon>Spirochaetales</taxon>
        <taxon>Spirochaetaceae</taxon>
        <taxon>Alkalispirochaeta</taxon>
    </lineage>
</organism>